<dbReference type="InterPro" id="IPR034003">
    <property type="entry name" value="ABCG_PDR_2"/>
</dbReference>
<dbReference type="GO" id="GO:0071944">
    <property type="term" value="C:cell periphery"/>
    <property type="evidence" value="ECO:0007669"/>
    <property type="project" value="UniProtKB-ARBA"/>
</dbReference>
<dbReference type="SUPFAM" id="SSF52540">
    <property type="entry name" value="P-loop containing nucleoside triphosphate hydrolases"/>
    <property type="match status" value="2"/>
</dbReference>
<dbReference type="PANTHER" id="PTHR19241">
    <property type="entry name" value="ATP-BINDING CASSETTE TRANSPORTER"/>
    <property type="match status" value="1"/>
</dbReference>
<dbReference type="PROSITE" id="PS50893">
    <property type="entry name" value="ABC_TRANSPORTER_2"/>
    <property type="match status" value="2"/>
</dbReference>
<evidence type="ECO:0000256" key="3">
    <source>
        <dbReference type="ARBA" id="ARBA00022448"/>
    </source>
</evidence>
<evidence type="ECO:0000256" key="4">
    <source>
        <dbReference type="ARBA" id="ARBA00022692"/>
    </source>
</evidence>
<dbReference type="CDD" id="cd03232">
    <property type="entry name" value="ABCG_PDR_domain2"/>
    <property type="match status" value="1"/>
</dbReference>
<dbReference type="SMART" id="SM00382">
    <property type="entry name" value="AAA"/>
    <property type="match status" value="2"/>
</dbReference>
<comment type="caution">
    <text evidence="12">The sequence shown here is derived from an EMBL/GenBank/DDBJ whole genome shotgun (WGS) entry which is preliminary data.</text>
</comment>
<evidence type="ECO:0000259" key="11">
    <source>
        <dbReference type="PROSITE" id="PS50893"/>
    </source>
</evidence>
<organism evidence="12 13">
    <name type="scientific">Ostreobium quekettii</name>
    <dbReference type="NCBI Taxonomy" id="121088"/>
    <lineage>
        <taxon>Eukaryota</taxon>
        <taxon>Viridiplantae</taxon>
        <taxon>Chlorophyta</taxon>
        <taxon>core chlorophytes</taxon>
        <taxon>Ulvophyceae</taxon>
        <taxon>TCBD clade</taxon>
        <taxon>Bryopsidales</taxon>
        <taxon>Ostreobineae</taxon>
        <taxon>Ostreobiaceae</taxon>
        <taxon>Ostreobium</taxon>
    </lineage>
</organism>
<name>A0A8S1J4T9_9CHLO</name>
<dbReference type="InterPro" id="IPR027417">
    <property type="entry name" value="P-loop_NTPase"/>
</dbReference>
<reference evidence="12" key="1">
    <citation type="submission" date="2020-12" db="EMBL/GenBank/DDBJ databases">
        <authorList>
            <person name="Iha C."/>
        </authorList>
    </citation>
    <scope>NUCLEOTIDE SEQUENCE</scope>
</reference>
<dbReference type="GO" id="GO:0016887">
    <property type="term" value="F:ATP hydrolysis activity"/>
    <property type="evidence" value="ECO:0007669"/>
    <property type="project" value="InterPro"/>
</dbReference>
<evidence type="ECO:0000313" key="12">
    <source>
        <dbReference type="EMBL" id="CAD7702122.1"/>
    </source>
</evidence>
<dbReference type="GO" id="GO:0016020">
    <property type="term" value="C:membrane"/>
    <property type="evidence" value="ECO:0007669"/>
    <property type="project" value="UniProtKB-SubCell"/>
</dbReference>
<dbReference type="OrthoDB" id="66620at2759"/>
<dbReference type="Gene3D" id="3.40.50.300">
    <property type="entry name" value="P-loop containing nucleotide triphosphate hydrolases"/>
    <property type="match status" value="2"/>
</dbReference>
<dbReference type="FunFam" id="3.40.50.300:FF:000059">
    <property type="entry name" value="ABC transporter G family member 40"/>
    <property type="match status" value="1"/>
</dbReference>
<dbReference type="InterPro" id="IPR013525">
    <property type="entry name" value="ABC2_TM"/>
</dbReference>
<evidence type="ECO:0000256" key="10">
    <source>
        <dbReference type="SAM" id="Phobius"/>
    </source>
</evidence>
<feature type="transmembrane region" description="Helical" evidence="10">
    <location>
        <begin position="597"/>
        <end position="622"/>
    </location>
</feature>
<keyword evidence="5" id="KW-0677">Repeat</keyword>
<feature type="transmembrane region" description="Helical" evidence="10">
    <location>
        <begin position="1222"/>
        <end position="1245"/>
    </location>
</feature>
<dbReference type="GO" id="GO:0140359">
    <property type="term" value="F:ABC-type transporter activity"/>
    <property type="evidence" value="ECO:0007669"/>
    <property type="project" value="InterPro"/>
</dbReference>
<keyword evidence="4 10" id="KW-0812">Transmembrane</keyword>
<feature type="transmembrane region" description="Helical" evidence="10">
    <location>
        <begin position="1183"/>
        <end position="1202"/>
    </location>
</feature>
<evidence type="ECO:0000256" key="7">
    <source>
        <dbReference type="ARBA" id="ARBA00022840"/>
    </source>
</evidence>
<feature type="transmembrane region" description="Helical" evidence="10">
    <location>
        <begin position="1332"/>
        <end position="1353"/>
    </location>
</feature>
<keyword evidence="6" id="KW-0547">Nucleotide-binding</keyword>
<dbReference type="InterPro" id="IPR003439">
    <property type="entry name" value="ABC_transporter-like_ATP-bd"/>
</dbReference>
<evidence type="ECO:0000256" key="9">
    <source>
        <dbReference type="ARBA" id="ARBA00023136"/>
    </source>
</evidence>
<feature type="transmembrane region" description="Helical" evidence="10">
    <location>
        <begin position="521"/>
        <end position="542"/>
    </location>
</feature>
<gene>
    <name evidence="12" type="ORF">OSTQU699_LOCUS7479</name>
</gene>
<keyword evidence="7" id="KW-0067">ATP-binding</keyword>
<feature type="transmembrane region" description="Helical" evidence="10">
    <location>
        <begin position="634"/>
        <end position="656"/>
    </location>
</feature>
<keyword evidence="8 10" id="KW-1133">Transmembrane helix</keyword>
<comment type="subcellular location">
    <subcellularLocation>
        <location evidence="1">Membrane</location>
        <topology evidence="1">Multi-pass membrane protein</topology>
    </subcellularLocation>
</comment>
<evidence type="ECO:0000256" key="1">
    <source>
        <dbReference type="ARBA" id="ARBA00004141"/>
    </source>
</evidence>
<keyword evidence="9 10" id="KW-0472">Membrane</keyword>
<evidence type="ECO:0000256" key="6">
    <source>
        <dbReference type="ARBA" id="ARBA00022741"/>
    </source>
</evidence>
<evidence type="ECO:0000313" key="13">
    <source>
        <dbReference type="Proteomes" id="UP000708148"/>
    </source>
</evidence>
<feature type="transmembrane region" description="Helical" evidence="10">
    <location>
        <begin position="554"/>
        <end position="577"/>
    </location>
</feature>
<feature type="transmembrane region" description="Helical" evidence="10">
    <location>
        <begin position="1266"/>
        <end position="1290"/>
    </location>
</feature>
<proteinExistence type="inferred from homology"/>
<evidence type="ECO:0000256" key="2">
    <source>
        <dbReference type="ARBA" id="ARBA00006012"/>
    </source>
</evidence>
<feature type="domain" description="ABC transporter" evidence="11">
    <location>
        <begin position="845"/>
        <end position="1086"/>
    </location>
</feature>
<comment type="similarity">
    <text evidence="2">Belongs to the ABC transporter superfamily. ABCG family. PDR (TC 3.A.1.205) subfamily.</text>
</comment>
<keyword evidence="13" id="KW-1185">Reference proteome</keyword>
<dbReference type="GO" id="GO:0005524">
    <property type="term" value="F:ATP binding"/>
    <property type="evidence" value="ECO:0007669"/>
    <property type="project" value="UniProtKB-KW"/>
</dbReference>
<dbReference type="EMBL" id="CAJHUC010001715">
    <property type="protein sequence ID" value="CAD7702122.1"/>
    <property type="molecule type" value="Genomic_DNA"/>
</dbReference>
<accession>A0A8S1J4T9</accession>
<evidence type="ECO:0000256" key="5">
    <source>
        <dbReference type="ARBA" id="ARBA00022737"/>
    </source>
</evidence>
<feature type="transmembrane region" description="Helical" evidence="10">
    <location>
        <begin position="662"/>
        <end position="685"/>
    </location>
</feature>
<dbReference type="InterPro" id="IPR003593">
    <property type="entry name" value="AAA+_ATPase"/>
</dbReference>
<feature type="domain" description="ABC transporter" evidence="11">
    <location>
        <begin position="85"/>
        <end position="403"/>
    </location>
</feature>
<feature type="transmembrane region" description="Helical" evidence="10">
    <location>
        <begin position="738"/>
        <end position="761"/>
    </location>
</feature>
<dbReference type="Pfam" id="PF00005">
    <property type="entry name" value="ABC_tran"/>
    <property type="match status" value="2"/>
</dbReference>
<feature type="transmembrane region" description="Helical" evidence="10">
    <location>
        <begin position="1412"/>
        <end position="1438"/>
    </location>
</feature>
<dbReference type="Pfam" id="PF01061">
    <property type="entry name" value="ABC2_membrane"/>
    <property type="match status" value="2"/>
</dbReference>
<sequence length="1443" mass="160116">MVEAHSRQRSRHLSRGEMEELAEQLVKLGSGPGNGRLTFMERLASRLEQKKISIPSVTVEVRNLSVEADAVVGSQAIPSLTNAALQAVTGMFSKLTCAPSEKKQMHILKGISGVFKPGRMSLVLGAPGSGKSVLLKALAGRLKAQNSLKVSGSIRYNGAQQNEFIIERTTAHVEQLDNHLGTMSVHETLTFAHRCQVGYEGPDWNLSKEFNQAAAPLNGQRHAEAGANEQELDDIEHGETANLCPGTASASLPAAADLPDDEFDAFIQKIWGTAVKVEAIIKFLGLERCKDTMVGDSMTRGISGGEKKRLTSAEMLVGPKTVLLMDDISTGLDSATLFSVIKWLRQATHSLRLTTIITLLQPPPETFMQFDDILMLAEGHSVFHGPVSQAVPFFTSLGFQCPVRKDSGSFLQEVTTPIGQRQYAGDDLKRSKGIALDAPPPEADDPLNAPKELLISLEEIGDAYWNTSEAGQVMKASLDQPFAREESHPKALVNKKYAMSPLQAIWTLTLRQMMITARDKILARGRMAQVVIVGLLIGSLYWDLERSPRGALPFFGVMFIMMLFMSLGALPQLFIVLQNKPVFFKHQENFFYSSVSYVYSIAITQIPFSFMEATVFSLITYFMVGLSTDSAKYFFMFWLILFLSNITATSVFRLVACAFPNAVIAFAVAGTTLLMLMATAGFTITRQSIPGWWIWAYWISPFAYGYRALAINEMTSPSWGDFGTQALDILEFHTDRKWIWIGAVYLIAAFFVCTTLSAIALHYRREVKKHAVIIDKDAVEHARKLAWDRRQRMKKRIEQEGIELMVDAEKGTAGGMQEYSVSRALPFEPITIVYKNIRYFVDVPKQLKNDKRVVGGKLQLLQGITGYARPGSLDALMGGTGAGKTTLMDVLAGRKTTGVIEGELLVNGYPKEQKTWSRVVGYVEQTDSHSPAVTVREALEFSARLRLDTSVTYDKAMAVVDEVLSIVDLTDIQHSIVGVKGLYGLSYEQRKRLSIAVELVANPSVVFMDEPTTGLDARAASTVIRAVKNVALNGRTVIVTIHQPSIDIFETFDNLMLIQMGGSVIYFGPLGHESTQLIQYLQSIPHVPKLQPGYNPSTWMLECTGGAMTTMVDAVDEDFTAAYQDSELFKINAAEAERLCTSLKERCSPLKLSTVFAVPPSLQAKVLLHKFFVSYWRSPAYNLVRMIMTAVVALVFGSLYYGEGDIPRDSDGTTEVANVQNIMGVLFVAMSFMGMTNLITVLPVVAAEREVYYKERAASMYQAAPYALASGLVELPYLAAQALVFTPIVYFMIQFEVSFEKIVFFFIMFLESLSLYTFYGQMLVYLTPVPEIAQVLGAFSHFVWTLFNGFLIAESEMPRGWRWMNTIVPTTYIVHGLTASELGDNNAQLSTFAGNLTVSQFIKDRFDFDHSFRWWCVGIMFLFIVVVRVLTVVAVTSLNYQRR</sequence>
<keyword evidence="3" id="KW-0813">Transport</keyword>
<feature type="transmembrane region" description="Helical" evidence="10">
    <location>
        <begin position="1302"/>
        <end position="1320"/>
    </location>
</feature>
<evidence type="ECO:0000256" key="8">
    <source>
        <dbReference type="ARBA" id="ARBA00022989"/>
    </source>
</evidence>
<protein>
    <recommendedName>
        <fullName evidence="11">ABC transporter domain-containing protein</fullName>
    </recommendedName>
</protein>
<dbReference type="Proteomes" id="UP000708148">
    <property type="component" value="Unassembled WGS sequence"/>
</dbReference>